<evidence type="ECO:0000256" key="1">
    <source>
        <dbReference type="ARBA" id="ARBA00008511"/>
    </source>
</evidence>
<dbReference type="GO" id="GO:0051087">
    <property type="term" value="F:protein-folding chaperone binding"/>
    <property type="evidence" value="ECO:0007669"/>
    <property type="project" value="InterPro"/>
</dbReference>
<dbReference type="PANTHER" id="PTHR21083:SF0">
    <property type="entry name" value="DYNEIN AXONEMAL ASSEMBLY FACTOR 6"/>
    <property type="match status" value="1"/>
</dbReference>
<dbReference type="Proteomes" id="UP000078542">
    <property type="component" value="Unassembled WGS sequence"/>
</dbReference>
<evidence type="ECO:0000313" key="5">
    <source>
        <dbReference type="Proteomes" id="UP000078542"/>
    </source>
</evidence>
<evidence type="ECO:0000256" key="2">
    <source>
        <dbReference type="SAM" id="MobiDB-lite"/>
    </source>
</evidence>
<reference evidence="4 5" key="1">
    <citation type="submission" date="2016-03" db="EMBL/GenBank/DDBJ databases">
        <title>Cyphomyrmex costatus WGS genome.</title>
        <authorList>
            <person name="Nygaard S."/>
            <person name="Hu H."/>
            <person name="Boomsma J."/>
            <person name="Zhang G."/>
        </authorList>
    </citation>
    <scope>NUCLEOTIDE SEQUENCE [LARGE SCALE GENOMIC DNA]</scope>
    <source>
        <strain evidence="4">MS0001</strain>
        <tissue evidence="4">Whole body</tissue>
    </source>
</reference>
<feature type="compositionally biased region" description="Polar residues" evidence="2">
    <location>
        <begin position="47"/>
        <end position="58"/>
    </location>
</feature>
<evidence type="ECO:0000313" key="4">
    <source>
        <dbReference type="EMBL" id="KYN05010.1"/>
    </source>
</evidence>
<dbReference type="STRING" id="456900.A0A151IKM0"/>
<accession>A0A151IKM0</accession>
<keyword evidence="5" id="KW-1185">Reference proteome</keyword>
<organism evidence="4 5">
    <name type="scientific">Cyphomyrmex costatus</name>
    <dbReference type="NCBI Taxonomy" id="456900"/>
    <lineage>
        <taxon>Eukaryota</taxon>
        <taxon>Metazoa</taxon>
        <taxon>Ecdysozoa</taxon>
        <taxon>Arthropoda</taxon>
        <taxon>Hexapoda</taxon>
        <taxon>Insecta</taxon>
        <taxon>Pterygota</taxon>
        <taxon>Neoptera</taxon>
        <taxon>Endopterygota</taxon>
        <taxon>Hymenoptera</taxon>
        <taxon>Apocrita</taxon>
        <taxon>Aculeata</taxon>
        <taxon>Formicoidea</taxon>
        <taxon>Formicidae</taxon>
        <taxon>Myrmicinae</taxon>
        <taxon>Cyphomyrmex</taxon>
    </lineage>
</organism>
<dbReference type="PANTHER" id="PTHR21083">
    <property type="entry name" value="TWISTER"/>
    <property type="match status" value="1"/>
</dbReference>
<dbReference type="InterPro" id="IPR008978">
    <property type="entry name" value="HSP20-like_chaperone"/>
</dbReference>
<dbReference type="GO" id="GO:0005737">
    <property type="term" value="C:cytoplasm"/>
    <property type="evidence" value="ECO:0007669"/>
    <property type="project" value="TreeGrafter"/>
</dbReference>
<protein>
    <submittedName>
        <fullName evidence="4">Uncharacterized protein CXorf41</fullName>
    </submittedName>
</protein>
<dbReference type="GO" id="GO:0070286">
    <property type="term" value="P:axonemal dynein complex assembly"/>
    <property type="evidence" value="ECO:0007669"/>
    <property type="project" value="InterPro"/>
</dbReference>
<proteinExistence type="inferred from homology"/>
<dbReference type="CDD" id="cd06463">
    <property type="entry name" value="p23_like"/>
    <property type="match status" value="1"/>
</dbReference>
<dbReference type="SUPFAM" id="SSF49764">
    <property type="entry name" value="HSP20-like chaperones"/>
    <property type="match status" value="1"/>
</dbReference>
<dbReference type="Pfam" id="PF18201">
    <property type="entry name" value="PIH1_CS"/>
    <property type="match status" value="1"/>
</dbReference>
<name>A0A151IKM0_9HYME</name>
<dbReference type="AlphaFoldDB" id="A0A151IKM0"/>
<gene>
    <name evidence="4" type="ORF">ALC62_04124</name>
</gene>
<feature type="domain" description="PIH1D1/2/3 CS-like" evidence="3">
    <location>
        <begin position="91"/>
        <end position="190"/>
    </location>
</feature>
<dbReference type="EMBL" id="KQ977199">
    <property type="protein sequence ID" value="KYN05010.1"/>
    <property type="molecule type" value="Genomic_DNA"/>
</dbReference>
<feature type="region of interest" description="Disordered" evidence="2">
    <location>
        <begin position="20"/>
        <end position="72"/>
    </location>
</feature>
<sequence length="200" mass="22092">MDGCFSSADLQALQNLICPSKDDSDIEDDLPQAGATKLRPSDIGAPSNPSQGLSQNRSGPHALLQGKGDDIWHPSEAVDTQRLQDYDPRKTPEYEIKFKQAVTAEDVYLGMGFKTPSTASCEWLSVLVKLPQETREKVELSVESEAIDVRSPSRDSARYRLHLPTPHSVDPNASSAKWHSDTSTLEVTLKLTRELDNVNF</sequence>
<comment type="similarity">
    <text evidence="1">Belongs to the PIH1 family.</text>
</comment>
<evidence type="ECO:0000259" key="3">
    <source>
        <dbReference type="Pfam" id="PF18201"/>
    </source>
</evidence>
<dbReference type="InterPro" id="IPR041442">
    <property type="entry name" value="PIH1D1/2/3_CS-like"/>
</dbReference>
<dbReference type="GO" id="GO:0045505">
    <property type="term" value="F:dynein intermediate chain binding"/>
    <property type="evidence" value="ECO:0007669"/>
    <property type="project" value="TreeGrafter"/>
</dbReference>
<dbReference type="InterPro" id="IPR026697">
    <property type="entry name" value="DNAAF6"/>
</dbReference>